<protein>
    <submittedName>
        <fullName evidence="1">Uncharacterized protein</fullName>
    </submittedName>
</protein>
<name>A0AAV4WA75_CAEEX</name>
<evidence type="ECO:0000313" key="2">
    <source>
        <dbReference type="Proteomes" id="UP001054945"/>
    </source>
</evidence>
<dbReference type="AlphaFoldDB" id="A0AAV4WA75"/>
<gene>
    <name evidence="1" type="ORF">CEXT_93801</name>
</gene>
<keyword evidence="2" id="KW-1185">Reference proteome</keyword>
<dbReference type="EMBL" id="BPLR01015812">
    <property type="protein sequence ID" value="GIY78871.1"/>
    <property type="molecule type" value="Genomic_DNA"/>
</dbReference>
<reference evidence="1 2" key="1">
    <citation type="submission" date="2021-06" db="EMBL/GenBank/DDBJ databases">
        <title>Caerostris extrusa draft genome.</title>
        <authorList>
            <person name="Kono N."/>
            <person name="Arakawa K."/>
        </authorList>
    </citation>
    <scope>NUCLEOTIDE SEQUENCE [LARGE SCALE GENOMIC DNA]</scope>
</reference>
<dbReference type="Proteomes" id="UP001054945">
    <property type="component" value="Unassembled WGS sequence"/>
</dbReference>
<evidence type="ECO:0000313" key="1">
    <source>
        <dbReference type="EMBL" id="GIY78871.1"/>
    </source>
</evidence>
<sequence length="91" mass="9772">MRVVACIESSHATQGNSPGTNQGQVNPMADICCEKDIWFLLQDCVLGENSYLNLISASALFGSHATQDNCPESNQGQVNPIADIRCERTSG</sequence>
<accession>A0AAV4WA75</accession>
<proteinExistence type="predicted"/>
<comment type="caution">
    <text evidence="1">The sequence shown here is derived from an EMBL/GenBank/DDBJ whole genome shotgun (WGS) entry which is preliminary data.</text>
</comment>
<organism evidence="1 2">
    <name type="scientific">Caerostris extrusa</name>
    <name type="common">Bark spider</name>
    <name type="synonym">Caerostris bankana</name>
    <dbReference type="NCBI Taxonomy" id="172846"/>
    <lineage>
        <taxon>Eukaryota</taxon>
        <taxon>Metazoa</taxon>
        <taxon>Ecdysozoa</taxon>
        <taxon>Arthropoda</taxon>
        <taxon>Chelicerata</taxon>
        <taxon>Arachnida</taxon>
        <taxon>Araneae</taxon>
        <taxon>Araneomorphae</taxon>
        <taxon>Entelegynae</taxon>
        <taxon>Araneoidea</taxon>
        <taxon>Araneidae</taxon>
        <taxon>Caerostris</taxon>
    </lineage>
</organism>